<dbReference type="AlphaFoldDB" id="A0AAN4TCG6"/>
<comment type="subcellular location">
    <subcellularLocation>
        <location evidence="3">Cell membrane</location>
        <topology evidence="3">Lipid-anchor</topology>
        <topology evidence="3">GPI-anchor</topology>
    </subcellularLocation>
    <subcellularLocation>
        <location evidence="2">Secreted</location>
        <location evidence="2">Cell wall</location>
    </subcellularLocation>
</comment>
<dbReference type="InterPro" id="IPR017853">
    <property type="entry name" value="GH"/>
</dbReference>
<dbReference type="InterPro" id="IPR050542">
    <property type="entry name" value="Glycosyl_Hydrlase18_Chitinase"/>
</dbReference>
<feature type="chain" id="PRO_5042879160" description="Endochitinase A1" evidence="24">
    <location>
        <begin position="23"/>
        <end position="923"/>
    </location>
</feature>
<evidence type="ECO:0000256" key="22">
    <source>
        <dbReference type="RuleBase" id="RU000489"/>
    </source>
</evidence>
<evidence type="ECO:0000256" key="7">
    <source>
        <dbReference type="ARBA" id="ARBA00022622"/>
    </source>
</evidence>
<keyword evidence="16 22" id="KW-0326">Glycosidase</keyword>
<keyword evidence="12" id="KW-0472">Membrane</keyword>
<evidence type="ECO:0000256" key="12">
    <source>
        <dbReference type="ARBA" id="ARBA00023136"/>
    </source>
</evidence>
<dbReference type="GO" id="GO:0000272">
    <property type="term" value="P:polysaccharide catabolic process"/>
    <property type="evidence" value="ECO:0007669"/>
    <property type="project" value="UniProtKB-KW"/>
</dbReference>
<dbReference type="PANTHER" id="PTHR45708:SF47">
    <property type="entry name" value="ENDOCHITINASE A"/>
    <property type="match status" value="1"/>
</dbReference>
<evidence type="ECO:0000256" key="20">
    <source>
        <dbReference type="ARBA" id="ARBA00071014"/>
    </source>
</evidence>
<dbReference type="PROSITE" id="PS01095">
    <property type="entry name" value="GH18_1"/>
    <property type="match status" value="1"/>
</dbReference>
<proteinExistence type="inferred from homology"/>
<feature type="compositionally biased region" description="Low complexity" evidence="23">
    <location>
        <begin position="355"/>
        <end position="646"/>
    </location>
</feature>
<dbReference type="EC" id="3.2.1.14" evidence="4"/>
<evidence type="ECO:0000256" key="24">
    <source>
        <dbReference type="SAM" id="SignalP"/>
    </source>
</evidence>
<feature type="signal peptide" evidence="24">
    <location>
        <begin position="1"/>
        <end position="22"/>
    </location>
</feature>
<dbReference type="SUPFAM" id="SSF51445">
    <property type="entry name" value="(Trans)glycosidases"/>
    <property type="match status" value="1"/>
</dbReference>
<evidence type="ECO:0000256" key="19">
    <source>
        <dbReference type="ARBA" id="ARBA00025727"/>
    </source>
</evidence>
<keyword evidence="13" id="KW-0325">Glycoprotein</keyword>
<dbReference type="Gene3D" id="3.20.20.80">
    <property type="entry name" value="Glycosidases"/>
    <property type="match status" value="1"/>
</dbReference>
<evidence type="ECO:0000256" key="10">
    <source>
        <dbReference type="ARBA" id="ARBA00022801"/>
    </source>
</evidence>
<organism evidence="26 27">
    <name type="scientific">Aspergillus lentulus</name>
    <dbReference type="NCBI Taxonomy" id="293939"/>
    <lineage>
        <taxon>Eukaryota</taxon>
        <taxon>Fungi</taxon>
        <taxon>Dikarya</taxon>
        <taxon>Ascomycota</taxon>
        <taxon>Pezizomycotina</taxon>
        <taxon>Eurotiomycetes</taxon>
        <taxon>Eurotiomycetidae</taxon>
        <taxon>Eurotiales</taxon>
        <taxon>Aspergillaceae</taxon>
        <taxon>Aspergillus</taxon>
        <taxon>Aspergillus subgen. Fumigati</taxon>
    </lineage>
</organism>
<evidence type="ECO:0000313" key="27">
    <source>
        <dbReference type="Proteomes" id="UP000051487"/>
    </source>
</evidence>
<dbReference type="GO" id="GO:0005886">
    <property type="term" value="C:plasma membrane"/>
    <property type="evidence" value="ECO:0007669"/>
    <property type="project" value="UniProtKB-SubCell"/>
</dbReference>
<sequence>MVSSKFSLAATAVAALAPLASAFDASSRSNLAIYYGQGPDQLRLSHFCKETSLDIINIGFINYFPDMSPGHWPGSNFGNQCDGSYYATDDGVVTKLLSGCHQIMEDIPICQAAGKKVLLSIGGAYPADQSILSEDTAVAFATFLWGAFGPVAEGWEGPRPFGNVVVDGFDFDIEHNGGFVVTVSLTEYSPGYATMVNTFRQYFNQVPERKFYLSAAPQCIIPDAQLSDAILNAAFDFIWIQYYNTAACSAKSFIDTTLGKFNFDAWVTTLKASASKNAKLYVGLPASETAANQGYYLTPDEVESLVSTYMDRYPDTFGGIMLWEATASENNKIDGAPYADHVKDILLDCDPSPPVTSSSAIPSSTPVTSATPSPSSSAVASSTPAVSETPSPSSSAVPSSTPTPSTSPSPSSSVVPSSSPAVSETPSPSSTPVSSSTPVIPGTSASSSPVSSSSAVASSTPVSSSIPVIPGTSASSSPVSSSSAVASSTPVSSSTPVIPGTSVSSSAVSSSTAVASSSSVSSSTPVIPGTSASSSPVSSSAVASSTPASSSTPVIPGGSSSSSEAVASSTPLITLTLTVSPTPAPSSSGTSSGAVGQSGSSSTGLSSSTQTDVGTSPSQTAGPSTTATATTSSSSSSTDKSSTTVGSGNGNGNGSGNGSGSTTTTAATDSITAAPTATSSAAATGASSEPVTITTVIVTSYIDICPTGFTTVTTTYTTTYCPGTNTATATATVTNPPSGPGGAGSQTTAPTVPEGWTTTVTVCTQCAAKPTTVTLTLPVTETGSKSTGVVPAPPAATSEGSNPTQPSGASPTGGAGGSSEGEVPPPAVTQVSTSTDIVTVVRPTSSRRVILGTGTVRPSSTLAVKPSAKPSGQSSGSGSHVPIPPSYTQEAVSPLSTGAASRMTGLGHGLALMVLALSAFLVL</sequence>
<evidence type="ECO:0000256" key="23">
    <source>
        <dbReference type="SAM" id="MobiDB-lite"/>
    </source>
</evidence>
<dbReference type="GO" id="GO:0006032">
    <property type="term" value="P:chitin catabolic process"/>
    <property type="evidence" value="ECO:0007669"/>
    <property type="project" value="UniProtKB-KW"/>
</dbReference>
<comment type="function">
    <text evidence="18">GPI-anchored chitinase involved in the degradation of chitin, a component of the cell walls of fungi and exoskeletal elements of some animals (including worms and arthropods). Required to reshape the cell wall at the sites where cell wall remodeling and/or cell wall maturation actively take place such as sites of conidia formation.</text>
</comment>
<keyword evidence="8" id="KW-0147">Chitin-binding</keyword>
<keyword evidence="6" id="KW-0134">Cell wall</keyword>
<reference evidence="26 27" key="1">
    <citation type="submission" date="2015-11" db="EMBL/GenBank/DDBJ databases">
        <title>Aspergillus lentulus strain IFM 54703T.</title>
        <authorList>
            <person name="Kusuya Y."/>
            <person name="Sakai K."/>
            <person name="Kamei K."/>
            <person name="Takahashi H."/>
            <person name="Yaguchi T."/>
        </authorList>
    </citation>
    <scope>NUCLEOTIDE SEQUENCE [LARGE SCALE GENOMIC DNA]</scope>
    <source>
        <strain evidence="26 27">IFM 54703</strain>
    </source>
</reference>
<evidence type="ECO:0000256" key="6">
    <source>
        <dbReference type="ARBA" id="ARBA00022512"/>
    </source>
</evidence>
<dbReference type="EMBL" id="BCLY01000012">
    <property type="protein sequence ID" value="GAQ08963.1"/>
    <property type="molecule type" value="Genomic_DNA"/>
</dbReference>
<gene>
    <name evidence="26" type="ORF">ALT_6284</name>
</gene>
<evidence type="ECO:0000256" key="15">
    <source>
        <dbReference type="ARBA" id="ARBA00023288"/>
    </source>
</evidence>
<evidence type="ECO:0000256" key="17">
    <source>
        <dbReference type="ARBA" id="ARBA00023326"/>
    </source>
</evidence>
<evidence type="ECO:0000256" key="16">
    <source>
        <dbReference type="ARBA" id="ARBA00023295"/>
    </source>
</evidence>
<keyword evidence="9 24" id="KW-0732">Signal</keyword>
<dbReference type="Pfam" id="PF00704">
    <property type="entry name" value="Glyco_hydro_18"/>
    <property type="match status" value="1"/>
</dbReference>
<keyword evidence="5" id="KW-1003">Cell membrane</keyword>
<evidence type="ECO:0000259" key="25">
    <source>
        <dbReference type="PROSITE" id="PS51910"/>
    </source>
</evidence>
<dbReference type="GO" id="GO:0008061">
    <property type="term" value="F:chitin binding"/>
    <property type="evidence" value="ECO:0007669"/>
    <property type="project" value="UniProtKB-KW"/>
</dbReference>
<comment type="catalytic activity">
    <reaction evidence="1">
        <text>Random endo-hydrolysis of N-acetyl-beta-D-glucosaminide (1-&gt;4)-beta-linkages in chitin and chitodextrins.</text>
        <dbReference type="EC" id="3.2.1.14"/>
    </reaction>
</comment>
<comment type="similarity">
    <text evidence="19">Belongs to the glycosyl hydrolase 18 family. Chitinase class III subfamily.</text>
</comment>
<evidence type="ECO:0000256" key="8">
    <source>
        <dbReference type="ARBA" id="ARBA00022669"/>
    </source>
</evidence>
<dbReference type="PANTHER" id="PTHR45708">
    <property type="entry name" value="ENDOCHITINASE"/>
    <property type="match status" value="1"/>
</dbReference>
<evidence type="ECO:0000313" key="26">
    <source>
        <dbReference type="EMBL" id="GAQ08963.1"/>
    </source>
</evidence>
<feature type="region of interest" description="Disordered" evidence="23">
    <location>
        <begin position="731"/>
        <end position="752"/>
    </location>
</feature>
<dbReference type="Proteomes" id="UP000051487">
    <property type="component" value="Unassembled WGS sequence"/>
</dbReference>
<name>A0AAN4TCG6_ASPLE</name>
<evidence type="ECO:0000256" key="9">
    <source>
        <dbReference type="ARBA" id="ARBA00022729"/>
    </source>
</evidence>
<dbReference type="GO" id="GO:0005576">
    <property type="term" value="C:extracellular region"/>
    <property type="evidence" value="ECO:0007669"/>
    <property type="project" value="TreeGrafter"/>
</dbReference>
<keyword evidence="17" id="KW-0624">Polysaccharide degradation</keyword>
<accession>A0AAN4TCG6</accession>
<evidence type="ECO:0000256" key="1">
    <source>
        <dbReference type="ARBA" id="ARBA00000822"/>
    </source>
</evidence>
<keyword evidence="14" id="KW-0119">Carbohydrate metabolism</keyword>
<evidence type="ECO:0000256" key="11">
    <source>
        <dbReference type="ARBA" id="ARBA00023024"/>
    </source>
</evidence>
<dbReference type="FunFam" id="3.20.20.80:FF:000150">
    <property type="entry name" value="Class III chitinase ChiA1"/>
    <property type="match status" value="1"/>
</dbReference>
<dbReference type="PROSITE" id="PS51910">
    <property type="entry name" value="GH18_2"/>
    <property type="match status" value="1"/>
</dbReference>
<evidence type="ECO:0000256" key="14">
    <source>
        <dbReference type="ARBA" id="ARBA00023277"/>
    </source>
</evidence>
<feature type="compositionally biased region" description="Gly residues" evidence="23">
    <location>
        <begin position="647"/>
        <end position="659"/>
    </location>
</feature>
<dbReference type="InterPro" id="IPR001223">
    <property type="entry name" value="Glyco_hydro18_cat"/>
</dbReference>
<evidence type="ECO:0000256" key="4">
    <source>
        <dbReference type="ARBA" id="ARBA00012729"/>
    </source>
</evidence>
<feature type="compositionally biased region" description="Low complexity" evidence="23">
    <location>
        <begin position="838"/>
        <end position="849"/>
    </location>
</feature>
<evidence type="ECO:0000256" key="2">
    <source>
        <dbReference type="ARBA" id="ARBA00004191"/>
    </source>
</evidence>
<evidence type="ECO:0000256" key="21">
    <source>
        <dbReference type="ARBA" id="ARBA00079787"/>
    </source>
</evidence>
<feature type="domain" description="GH18" evidence="25">
    <location>
        <begin position="29"/>
        <end position="349"/>
    </location>
</feature>
<evidence type="ECO:0000256" key="5">
    <source>
        <dbReference type="ARBA" id="ARBA00022475"/>
    </source>
</evidence>
<evidence type="ECO:0000256" key="13">
    <source>
        <dbReference type="ARBA" id="ARBA00023180"/>
    </source>
</evidence>
<evidence type="ECO:0000256" key="18">
    <source>
        <dbReference type="ARBA" id="ARBA00024658"/>
    </source>
</evidence>
<keyword evidence="7" id="KW-0336">GPI-anchor</keyword>
<keyword evidence="6" id="KW-0964">Secreted</keyword>
<dbReference type="GO" id="GO:0098552">
    <property type="term" value="C:side of membrane"/>
    <property type="evidence" value="ECO:0007669"/>
    <property type="project" value="UniProtKB-KW"/>
</dbReference>
<feature type="region of interest" description="Disordered" evidence="23">
    <location>
        <begin position="353"/>
        <end position="666"/>
    </location>
</feature>
<keyword evidence="15" id="KW-0449">Lipoprotein</keyword>
<keyword evidence="10 22" id="KW-0378">Hydrolase</keyword>
<dbReference type="CDD" id="cd02877">
    <property type="entry name" value="GH18_hevamine_XipI_class_III"/>
    <property type="match status" value="1"/>
</dbReference>
<comment type="caution">
    <text evidence="26">The sequence shown here is derived from an EMBL/GenBank/DDBJ whole genome shotgun (WGS) entry which is preliminary data.</text>
</comment>
<keyword evidence="11" id="KW-0146">Chitin degradation</keyword>
<protein>
    <recommendedName>
        <fullName evidence="20">Endochitinase A1</fullName>
        <ecNumber evidence="4">3.2.1.14</ecNumber>
    </recommendedName>
    <alternativeName>
        <fullName evidence="21">Chitinase A1</fullName>
    </alternativeName>
</protein>
<dbReference type="InterPro" id="IPR001579">
    <property type="entry name" value="Glyco_hydro_18_chit_AS"/>
</dbReference>
<dbReference type="GO" id="GO:0008843">
    <property type="term" value="F:endochitinase activity"/>
    <property type="evidence" value="ECO:0007669"/>
    <property type="project" value="UniProtKB-EC"/>
</dbReference>
<dbReference type="InterPro" id="IPR045321">
    <property type="entry name" value="Cts1-like"/>
</dbReference>
<evidence type="ECO:0000256" key="3">
    <source>
        <dbReference type="ARBA" id="ARBA00004609"/>
    </source>
</evidence>
<feature type="region of interest" description="Disordered" evidence="23">
    <location>
        <begin position="782"/>
        <end position="891"/>
    </location>
</feature>